<dbReference type="AlphaFoldDB" id="A0A291RV17"/>
<dbReference type="GeneID" id="88363085"/>
<evidence type="ECO:0000313" key="1">
    <source>
        <dbReference type="EMBL" id="ATL71147.1"/>
    </source>
</evidence>
<evidence type="ECO:0000313" key="2">
    <source>
        <dbReference type="Proteomes" id="UP000221961"/>
    </source>
</evidence>
<gene>
    <name evidence="1" type="ORF">CRH09_38215</name>
</gene>
<dbReference type="KEGG" id="ntp:CRH09_38215"/>
<reference evidence="1 2" key="1">
    <citation type="submission" date="2017-10" db="EMBL/GenBank/DDBJ databases">
        <title>Comparative genomics between pathogenic Norcardia.</title>
        <authorList>
            <person name="Zeng L."/>
        </authorList>
    </citation>
    <scope>NUCLEOTIDE SEQUENCE [LARGE SCALE GENOMIC DNA]</scope>
    <source>
        <strain evidence="1 2">NC_YFY_NT001</strain>
    </source>
</reference>
<dbReference type="EMBL" id="CP023778">
    <property type="protein sequence ID" value="ATL71147.1"/>
    <property type="molecule type" value="Genomic_DNA"/>
</dbReference>
<dbReference type="Proteomes" id="UP000221961">
    <property type="component" value="Chromosome"/>
</dbReference>
<sequence>MLRGWFGAHLAYLTVGRISLDGDRRHAGWLADTGSPDVLLLVPAGMLCFLAIRRMRGLVPWFQVLRAGEV</sequence>
<name>A0A291RV17_9NOCA</name>
<organism evidence="1 2">
    <name type="scientific">Nocardia terpenica</name>
    <dbReference type="NCBI Taxonomy" id="455432"/>
    <lineage>
        <taxon>Bacteria</taxon>
        <taxon>Bacillati</taxon>
        <taxon>Actinomycetota</taxon>
        <taxon>Actinomycetes</taxon>
        <taxon>Mycobacteriales</taxon>
        <taxon>Nocardiaceae</taxon>
        <taxon>Nocardia</taxon>
    </lineage>
</organism>
<protein>
    <submittedName>
        <fullName evidence="1">Uncharacterized protein</fullName>
    </submittedName>
</protein>
<accession>A0A291RV17</accession>
<proteinExistence type="predicted"/>
<dbReference type="RefSeq" id="WP_098698048.1">
    <property type="nucleotide sequence ID" value="NZ_CP023778.1"/>
</dbReference>